<dbReference type="EMBL" id="JRKL02007926">
    <property type="protein sequence ID" value="KAF3947320.1"/>
    <property type="molecule type" value="Genomic_DNA"/>
</dbReference>
<evidence type="ECO:0000313" key="1">
    <source>
        <dbReference type="EMBL" id="KAF3947320.1"/>
    </source>
</evidence>
<protein>
    <submittedName>
        <fullName evidence="1">Uncharacterized protein</fullName>
    </submittedName>
</protein>
<organism evidence="1 2">
    <name type="scientific">Castanea mollissima</name>
    <name type="common">Chinese chestnut</name>
    <dbReference type="NCBI Taxonomy" id="60419"/>
    <lineage>
        <taxon>Eukaryota</taxon>
        <taxon>Viridiplantae</taxon>
        <taxon>Streptophyta</taxon>
        <taxon>Embryophyta</taxon>
        <taxon>Tracheophyta</taxon>
        <taxon>Spermatophyta</taxon>
        <taxon>Magnoliopsida</taxon>
        <taxon>eudicotyledons</taxon>
        <taxon>Gunneridae</taxon>
        <taxon>Pentapetalae</taxon>
        <taxon>rosids</taxon>
        <taxon>fabids</taxon>
        <taxon>Fagales</taxon>
        <taxon>Fagaceae</taxon>
        <taxon>Castanea</taxon>
    </lineage>
</organism>
<proteinExistence type="predicted"/>
<reference evidence="1" key="1">
    <citation type="submission" date="2020-03" db="EMBL/GenBank/DDBJ databases">
        <title>Castanea mollissima Vanexum genome sequencing.</title>
        <authorList>
            <person name="Staton M."/>
        </authorList>
    </citation>
    <scope>NUCLEOTIDE SEQUENCE</scope>
    <source>
        <tissue evidence="1">Leaf</tissue>
    </source>
</reference>
<sequence>MDYLSLRVLCCSKPTLGYLSNALGEVATEQHPASTASPKSNIPISKVKPPSVGTIWKGPTCTKKISKAGGVWIGCLGRIMGIFGDRRSSSSSYSDDEAFGGAFIRIRCYKDDGLGVALRPVLGVPSAAMIGV</sequence>
<name>A0A8J4VAB6_9ROSI</name>
<keyword evidence="2" id="KW-1185">Reference proteome</keyword>
<accession>A0A8J4VAB6</accession>
<dbReference type="AlphaFoldDB" id="A0A8J4VAB6"/>
<gene>
    <name evidence="1" type="ORF">CMV_026530</name>
</gene>
<dbReference type="Proteomes" id="UP000737018">
    <property type="component" value="Unassembled WGS sequence"/>
</dbReference>
<comment type="caution">
    <text evidence="1">The sequence shown here is derived from an EMBL/GenBank/DDBJ whole genome shotgun (WGS) entry which is preliminary data.</text>
</comment>
<evidence type="ECO:0000313" key="2">
    <source>
        <dbReference type="Proteomes" id="UP000737018"/>
    </source>
</evidence>